<dbReference type="Gene3D" id="2.60.40.1180">
    <property type="entry name" value="Golgi alpha-mannosidase II"/>
    <property type="match status" value="1"/>
</dbReference>
<reference evidence="2 3" key="1">
    <citation type="submission" date="2018-01" db="EMBL/GenBank/DDBJ databases">
        <authorList>
            <person name="Gaut B.S."/>
            <person name="Morton B.R."/>
            <person name="Clegg M.T."/>
            <person name="Duvall M.R."/>
        </authorList>
    </citation>
    <scope>NUCLEOTIDE SEQUENCE [LARGE SCALE GENOMIC DNA]</scope>
    <source>
        <strain evidence="2">GP69</strain>
    </source>
</reference>
<dbReference type="Gene3D" id="3.20.20.80">
    <property type="entry name" value="Glycosidases"/>
    <property type="match status" value="2"/>
</dbReference>
<dbReference type="RefSeq" id="WP_103238582.1">
    <property type="nucleotide sequence ID" value="NZ_JANJZD010000005.1"/>
</dbReference>
<dbReference type="GO" id="GO:0016798">
    <property type="term" value="F:hydrolase activity, acting on glycosyl bonds"/>
    <property type="evidence" value="ECO:0007669"/>
    <property type="project" value="UniProtKB-KW"/>
</dbReference>
<dbReference type="EMBL" id="OFSM01000005">
    <property type="protein sequence ID" value="SOY28493.1"/>
    <property type="molecule type" value="Genomic_DNA"/>
</dbReference>
<dbReference type="PANTHER" id="PTHR43002">
    <property type="entry name" value="GLYCOGEN DEBRANCHING ENZYME"/>
    <property type="match status" value="1"/>
</dbReference>
<dbReference type="InterPro" id="IPR006047">
    <property type="entry name" value="GH13_cat_dom"/>
</dbReference>
<dbReference type="SUPFAM" id="SSF51445">
    <property type="entry name" value="(Trans)glycosidases"/>
    <property type="match status" value="1"/>
</dbReference>
<evidence type="ECO:0000313" key="2">
    <source>
        <dbReference type="EMBL" id="SOY28493.1"/>
    </source>
</evidence>
<dbReference type="InterPro" id="IPR017853">
    <property type="entry name" value="GH"/>
</dbReference>
<proteinExistence type="predicted"/>
<dbReference type="GO" id="GO:0005975">
    <property type="term" value="P:carbohydrate metabolic process"/>
    <property type="evidence" value="ECO:0007669"/>
    <property type="project" value="InterPro"/>
</dbReference>
<dbReference type="SMART" id="SM00642">
    <property type="entry name" value="Aamy"/>
    <property type="match status" value="1"/>
</dbReference>
<dbReference type="InterPro" id="IPR013780">
    <property type="entry name" value="Glyco_hydro_b"/>
</dbReference>
<keyword evidence="2" id="KW-0378">Hydrolase</keyword>
<keyword evidence="2" id="KW-0326">Glycosidase</keyword>
<dbReference type="AlphaFoldDB" id="A0A2K4ZDG2"/>
<protein>
    <submittedName>
        <fullName evidence="2">Glycogen debranching enzyme</fullName>
        <ecNumber evidence="2">3.2.1.-</ecNumber>
    </submittedName>
</protein>
<dbReference type="EC" id="3.2.1.-" evidence="2"/>
<sequence length="631" mass="73137">MTENDNLQMKPYPMNDRAEGESVCFSFVSRTASCGIMLYDRGTGRLLKKIPFTEKDRTGYVYCRIVENIDVKTNTYLFYEEDRLVPDERAKVFPQRTGYGRERSIADLKAGFDTGEFDWGEDCLPRIPYSQMIGYCLHVRGFTRHASSGVRDRGTFSGIREKIPYLKEIGVTTLELQPAYEFMEVPLKEEEQRLPLMTPFGIMEETSAGRLNYWGYKRGYYYAPKAAYAAAEDAPREFRELVRALHEERMELVMQFYFPGDVNQNEIAPILHYWVKAYHVDGFHLLGEDLPIDLLASDDLLADTKLWYCHFDTARIYGKAEQPLYPHLGEYNDTWYYEMRKFLKGDGNMLGSVLYHMRHIPEKAGDIHYLTNYFGLTLADMVSYDYKHNETNGEENRDGNDYNASWNCGEEGTSRRQSVKKLRIKQMKNAMCLLLLSQSAPLIFMGDEFANSQKGNNNPYCQDNAVAWLDWKDAKKNAEILEFWKLLIAFRHRHPILHPDRELRLMDYLACGYPDLSYHGKYAWQPQTENGCRHVGIMLCGKYAKSGSGSDDTFLYIAMNMHWESHKLALPRLPKGMKWEAAFSTENGIGTKTDLREEENSEWQRNIAPRSIQVYVSVPVKEKKARGTVEK</sequence>
<accession>A0A2K4ZDG2</accession>
<dbReference type="Proteomes" id="UP000236311">
    <property type="component" value="Unassembled WGS sequence"/>
</dbReference>
<keyword evidence="3" id="KW-1185">Reference proteome</keyword>
<evidence type="ECO:0000259" key="1">
    <source>
        <dbReference type="SMART" id="SM00642"/>
    </source>
</evidence>
<dbReference type="SUPFAM" id="SSF51011">
    <property type="entry name" value="Glycosyl hydrolase domain"/>
    <property type="match status" value="1"/>
</dbReference>
<evidence type="ECO:0000313" key="3">
    <source>
        <dbReference type="Proteomes" id="UP000236311"/>
    </source>
</evidence>
<organism evidence="2 3">
    <name type="scientific">Acetatifactor muris</name>
    <dbReference type="NCBI Taxonomy" id="879566"/>
    <lineage>
        <taxon>Bacteria</taxon>
        <taxon>Bacillati</taxon>
        <taxon>Bacillota</taxon>
        <taxon>Clostridia</taxon>
        <taxon>Lachnospirales</taxon>
        <taxon>Lachnospiraceae</taxon>
        <taxon>Acetatifactor</taxon>
    </lineage>
</organism>
<feature type="domain" description="Glycosyl hydrolase family 13 catalytic" evidence="1">
    <location>
        <begin position="136"/>
        <end position="491"/>
    </location>
</feature>
<name>A0A2K4ZDG2_9FIRM</name>
<gene>
    <name evidence="2" type="primary">glgX_2</name>
    <name evidence="2" type="ORF">AMURIS_01202</name>
</gene>